<evidence type="ECO:0000313" key="4">
    <source>
        <dbReference type="Proteomes" id="UP000290092"/>
    </source>
</evidence>
<feature type="domain" description="DUF1468" evidence="2">
    <location>
        <begin position="6"/>
        <end position="146"/>
    </location>
</feature>
<dbReference type="AlphaFoldDB" id="A0AAX2AH95"/>
<keyword evidence="4" id="KW-1185">Reference proteome</keyword>
<keyword evidence="1" id="KW-0812">Transmembrane</keyword>
<dbReference type="RefSeq" id="WP_114840695.1">
    <property type="nucleotide sequence ID" value="NZ_CP031219.1"/>
</dbReference>
<proteinExistence type="predicted"/>
<dbReference type="InterPro" id="IPR009936">
    <property type="entry name" value="DUF1468"/>
</dbReference>
<keyword evidence="1" id="KW-1133">Transmembrane helix</keyword>
<feature type="transmembrane region" description="Helical" evidence="1">
    <location>
        <begin position="123"/>
        <end position="148"/>
    </location>
</feature>
<protein>
    <submittedName>
        <fullName evidence="3">Tricarboxylate transporter</fullName>
    </submittedName>
</protein>
<feature type="transmembrane region" description="Helical" evidence="1">
    <location>
        <begin position="5"/>
        <end position="23"/>
    </location>
</feature>
<evidence type="ECO:0000256" key="1">
    <source>
        <dbReference type="SAM" id="Phobius"/>
    </source>
</evidence>
<gene>
    <name evidence="3" type="ORF">CP985_08405</name>
</gene>
<accession>A0AAX2AH95</accession>
<dbReference type="Pfam" id="PF07331">
    <property type="entry name" value="TctB"/>
    <property type="match status" value="1"/>
</dbReference>
<sequence>MSKNIIGSIFFLALSSFYFYNVFDIKELPNAQFEVMTPSTFPFYIGIIGIIISLLMLFFAIKEKHNEKISLEYLKSLDFKTIFLFITLMFLYGLIIKILGFILSTIIFLALSFIFLKERNIKRILIISISISVGFYLILNNILGVYIVPGFFIEYIKGVFL</sequence>
<reference evidence="3 4" key="1">
    <citation type="submission" date="2017-09" db="EMBL/GenBank/DDBJ databases">
        <title>Genomics of the genus Arcobacter.</title>
        <authorList>
            <person name="Perez-Cataluna A."/>
            <person name="Figueras M.J."/>
            <person name="Salas-Masso N."/>
        </authorList>
    </citation>
    <scope>NUCLEOTIDE SEQUENCE [LARGE SCALE GENOMIC DNA]</scope>
    <source>
        <strain evidence="3 4">CECT 7386</strain>
    </source>
</reference>
<keyword evidence="1" id="KW-0472">Membrane</keyword>
<evidence type="ECO:0000259" key="2">
    <source>
        <dbReference type="Pfam" id="PF07331"/>
    </source>
</evidence>
<dbReference type="EMBL" id="NXID01000027">
    <property type="protein sequence ID" value="RXK15544.1"/>
    <property type="molecule type" value="Genomic_DNA"/>
</dbReference>
<organism evidence="3 4">
    <name type="scientific">Malaciobacter mytili LMG 24559</name>
    <dbReference type="NCBI Taxonomy" id="1032238"/>
    <lineage>
        <taxon>Bacteria</taxon>
        <taxon>Pseudomonadati</taxon>
        <taxon>Campylobacterota</taxon>
        <taxon>Epsilonproteobacteria</taxon>
        <taxon>Campylobacterales</taxon>
        <taxon>Arcobacteraceae</taxon>
        <taxon>Malaciobacter</taxon>
    </lineage>
</organism>
<feature type="transmembrane region" description="Helical" evidence="1">
    <location>
        <begin position="43"/>
        <end position="61"/>
    </location>
</feature>
<name>A0AAX2AH95_9BACT</name>
<dbReference type="Proteomes" id="UP000290092">
    <property type="component" value="Unassembled WGS sequence"/>
</dbReference>
<feature type="transmembrane region" description="Helical" evidence="1">
    <location>
        <begin position="98"/>
        <end position="116"/>
    </location>
</feature>
<comment type="caution">
    <text evidence="3">The sequence shown here is derived from an EMBL/GenBank/DDBJ whole genome shotgun (WGS) entry which is preliminary data.</text>
</comment>
<evidence type="ECO:0000313" key="3">
    <source>
        <dbReference type="EMBL" id="RXK15544.1"/>
    </source>
</evidence>
<dbReference type="KEGG" id="amyt:AMYT_0182"/>